<proteinExistence type="inferred from homology"/>
<keyword evidence="8" id="KW-0804">Transcription</keyword>
<keyword evidence="4" id="KW-0863">Zinc-finger</keyword>
<keyword evidence="9" id="KW-0539">Nucleus</keyword>
<evidence type="ECO:0000256" key="4">
    <source>
        <dbReference type="ARBA" id="ARBA00022771"/>
    </source>
</evidence>
<organism evidence="11 12">
    <name type="scientific">Oryctes borbonicus</name>
    <dbReference type="NCBI Taxonomy" id="1629725"/>
    <lineage>
        <taxon>Eukaryota</taxon>
        <taxon>Metazoa</taxon>
        <taxon>Ecdysozoa</taxon>
        <taxon>Arthropoda</taxon>
        <taxon>Hexapoda</taxon>
        <taxon>Insecta</taxon>
        <taxon>Pterygota</taxon>
        <taxon>Neoptera</taxon>
        <taxon>Endopterygota</taxon>
        <taxon>Coleoptera</taxon>
        <taxon>Polyphaga</taxon>
        <taxon>Scarabaeiformia</taxon>
        <taxon>Scarabaeidae</taxon>
        <taxon>Dynastinae</taxon>
        <taxon>Oryctes</taxon>
    </lineage>
</organism>
<protein>
    <recommendedName>
        <fullName evidence="10">Rrn7/TAF1B C-terminal cyclin domain-containing protein</fullName>
    </recommendedName>
</protein>
<evidence type="ECO:0000313" key="12">
    <source>
        <dbReference type="Proteomes" id="UP000051574"/>
    </source>
</evidence>
<accession>A0A0T6AX23</accession>
<evidence type="ECO:0000256" key="8">
    <source>
        <dbReference type="ARBA" id="ARBA00023163"/>
    </source>
</evidence>
<evidence type="ECO:0000313" key="11">
    <source>
        <dbReference type="EMBL" id="KRT79760.1"/>
    </source>
</evidence>
<evidence type="ECO:0000256" key="3">
    <source>
        <dbReference type="ARBA" id="ARBA00022723"/>
    </source>
</evidence>
<dbReference type="InterPro" id="IPR033599">
    <property type="entry name" value="TAF1B/Rrn7"/>
</dbReference>
<evidence type="ECO:0000259" key="10">
    <source>
        <dbReference type="Pfam" id="PF20645"/>
    </source>
</evidence>
<dbReference type="PANTHER" id="PTHR31576">
    <property type="entry name" value="TATA BOX-BINDING PROTEIN-ASSOCIATED FACTOR RNA POLYMERASE I SUBUNIT B"/>
    <property type="match status" value="1"/>
</dbReference>
<evidence type="ECO:0000256" key="5">
    <source>
        <dbReference type="ARBA" id="ARBA00022833"/>
    </source>
</evidence>
<dbReference type="GO" id="GO:0001164">
    <property type="term" value="F:RNA polymerase I core promoter sequence-specific DNA binding"/>
    <property type="evidence" value="ECO:0007669"/>
    <property type="project" value="InterPro"/>
</dbReference>
<feature type="domain" description="Rrn7/TAF1B C-terminal cyclin" evidence="10">
    <location>
        <begin position="73"/>
        <end position="185"/>
    </location>
</feature>
<dbReference type="GO" id="GO:0008270">
    <property type="term" value="F:zinc ion binding"/>
    <property type="evidence" value="ECO:0007669"/>
    <property type="project" value="UniProtKB-KW"/>
</dbReference>
<dbReference type="GO" id="GO:0042790">
    <property type="term" value="P:nucleolar large rRNA transcription by RNA polymerase I"/>
    <property type="evidence" value="ECO:0007669"/>
    <property type="project" value="TreeGrafter"/>
</dbReference>
<reference evidence="11 12" key="1">
    <citation type="submission" date="2015-09" db="EMBL/GenBank/DDBJ databases">
        <title>Draft genome of the scarab beetle Oryctes borbonicus.</title>
        <authorList>
            <person name="Meyer J.M."/>
            <person name="Markov G.V."/>
            <person name="Baskaran P."/>
            <person name="Herrmann M."/>
            <person name="Sommer R.J."/>
            <person name="Roedelsperger C."/>
        </authorList>
    </citation>
    <scope>NUCLEOTIDE SEQUENCE [LARGE SCALE GENOMIC DNA]</scope>
    <source>
        <strain evidence="11">OB123</strain>
        <tissue evidence="11">Whole animal</tissue>
    </source>
</reference>
<feature type="non-terminal residue" evidence="11">
    <location>
        <position position="378"/>
    </location>
</feature>
<dbReference type="PANTHER" id="PTHR31576:SF2">
    <property type="entry name" value="TATA BOX-BINDING PROTEIN-ASSOCIATED FACTOR RNA POLYMERASE I SUBUNIT B"/>
    <property type="match status" value="1"/>
</dbReference>
<evidence type="ECO:0000256" key="9">
    <source>
        <dbReference type="ARBA" id="ARBA00023242"/>
    </source>
</evidence>
<dbReference type="Proteomes" id="UP000051574">
    <property type="component" value="Unassembled WGS sequence"/>
</dbReference>
<name>A0A0T6AX23_9SCAR</name>
<comment type="subcellular location">
    <subcellularLocation>
        <location evidence="1">Nucleus</location>
        <location evidence="1">Nucleolus</location>
    </subcellularLocation>
</comment>
<keyword evidence="6" id="KW-0805">Transcription regulation</keyword>
<dbReference type="OrthoDB" id="10069252at2759"/>
<dbReference type="Pfam" id="PF20645">
    <property type="entry name" value="Rrn7_cyclin_C"/>
    <property type="match status" value="1"/>
</dbReference>
<dbReference type="AlphaFoldDB" id="A0A0T6AX23"/>
<evidence type="ECO:0000256" key="7">
    <source>
        <dbReference type="ARBA" id="ARBA00023125"/>
    </source>
</evidence>
<sequence length="378" mass="44502">MNKDDIQLGDMLRYIREGHLSFQHCNHFFPEEVIENDLNICTFNHGQVPVGSFGIKSCSMSIASLINIKKYLPVQNLVELSKRYCKELNLPDEVYLYVVNLISRSQPKMSLYSNTKAMPNYEGRVMSLIVFILKLLFCLDDSTEFELSNLAGAIEEHLPNKGHRTFNFLKWLTHIEYRKLVLEENHFPTQYLNDNYQNVENFIGFLNWMNEKVVDEVKLPLDMQIIQNQIGILRDTAKYSPERFSYKYSLTPFRDYVRQLVHLQCAEEKGYFNDLLCLDFSSDSLEYLNHIKKYKEILLPDVKLEHKHGGKNDNIKIMHLFNREGERFRMMRLEKKEVKVTFAKDGTNKIVTHDLTSGKQFRPNPEQILINFKNQYSS</sequence>
<comment type="similarity">
    <text evidence="2">Belongs to the RRN7/TAF1B family.</text>
</comment>
<evidence type="ECO:0000256" key="2">
    <source>
        <dbReference type="ARBA" id="ARBA00006899"/>
    </source>
</evidence>
<keyword evidence="3" id="KW-0479">Metal-binding</keyword>
<keyword evidence="7" id="KW-0238">DNA-binding</keyword>
<keyword evidence="5" id="KW-0862">Zinc</keyword>
<evidence type="ECO:0000256" key="1">
    <source>
        <dbReference type="ARBA" id="ARBA00004604"/>
    </source>
</evidence>
<dbReference type="GO" id="GO:0005668">
    <property type="term" value="C:RNA polymerase transcription factor SL1 complex"/>
    <property type="evidence" value="ECO:0007669"/>
    <property type="project" value="TreeGrafter"/>
</dbReference>
<dbReference type="InterPro" id="IPR048538">
    <property type="entry name" value="Rrn7_cyclin_C"/>
</dbReference>
<gene>
    <name evidence="11" type="ORF">AMK59_7137</name>
</gene>
<dbReference type="GO" id="GO:0070860">
    <property type="term" value="C:RNA polymerase I core factor complex"/>
    <property type="evidence" value="ECO:0007669"/>
    <property type="project" value="InterPro"/>
</dbReference>
<dbReference type="EMBL" id="LJIG01022591">
    <property type="protein sequence ID" value="KRT79760.1"/>
    <property type="molecule type" value="Genomic_DNA"/>
</dbReference>
<keyword evidence="12" id="KW-1185">Reference proteome</keyword>
<evidence type="ECO:0000256" key="6">
    <source>
        <dbReference type="ARBA" id="ARBA00023015"/>
    </source>
</evidence>
<comment type="caution">
    <text evidence="11">The sequence shown here is derived from an EMBL/GenBank/DDBJ whole genome shotgun (WGS) entry which is preliminary data.</text>
</comment>